<dbReference type="RefSeq" id="WP_168678224.1">
    <property type="nucleotide sequence ID" value="NZ_JAAXOY010000097.1"/>
</dbReference>
<gene>
    <name evidence="1" type="ORF">HGA02_05895</name>
</gene>
<dbReference type="Proteomes" id="UP000777774">
    <property type="component" value="Unassembled WGS sequence"/>
</dbReference>
<reference evidence="1 2" key="1">
    <citation type="submission" date="2020-04" db="EMBL/GenBank/DDBJ databases">
        <title>MicrobeNet Type strains.</title>
        <authorList>
            <person name="Nicholson A.C."/>
        </authorList>
    </citation>
    <scope>NUCLEOTIDE SEQUENCE [LARGE SCALE GENOMIC DNA]</scope>
    <source>
        <strain evidence="1 2">ATCC BAA-787</strain>
    </source>
</reference>
<proteinExistence type="predicted"/>
<accession>A0ABX1JXS0</accession>
<protein>
    <recommendedName>
        <fullName evidence="3">DUF222 domain-containing protein</fullName>
    </recommendedName>
</protein>
<organism evidence="1 2">
    <name type="scientific">Cellulomonas septica</name>
    <dbReference type="NCBI Taxonomy" id="285080"/>
    <lineage>
        <taxon>Bacteria</taxon>
        <taxon>Bacillati</taxon>
        <taxon>Actinomycetota</taxon>
        <taxon>Actinomycetes</taxon>
        <taxon>Micrococcales</taxon>
        <taxon>Cellulomonadaceae</taxon>
        <taxon>Cellulomonas</taxon>
    </lineage>
</organism>
<keyword evidence="2" id="KW-1185">Reference proteome</keyword>
<name>A0ABX1JXS0_9CELL</name>
<dbReference type="EMBL" id="JAAXOY010000097">
    <property type="protein sequence ID" value="NKY39084.1"/>
    <property type="molecule type" value="Genomic_DNA"/>
</dbReference>
<sequence length="172" mass="18241">MHDATQDEARTAFTDTVRLWRLDGASTGDVVDAAVGCLVAGLDSPTLRELAGEPSSAVRHDVGPEVDRTLVELGRPDVVTEDPLRGATAAMVGRYVRHEVSARDLCRWAHGVVGHEADPTCAELALLDGAYDPDDLEVLGAGRGVLEAELDADLRRATDEAVARFLGDPDAS</sequence>
<evidence type="ECO:0000313" key="2">
    <source>
        <dbReference type="Proteomes" id="UP000777774"/>
    </source>
</evidence>
<evidence type="ECO:0000313" key="1">
    <source>
        <dbReference type="EMBL" id="NKY39084.1"/>
    </source>
</evidence>
<evidence type="ECO:0008006" key="3">
    <source>
        <dbReference type="Google" id="ProtNLM"/>
    </source>
</evidence>
<comment type="caution">
    <text evidence="1">The sequence shown here is derived from an EMBL/GenBank/DDBJ whole genome shotgun (WGS) entry which is preliminary data.</text>
</comment>